<proteinExistence type="predicted"/>
<dbReference type="Gene3D" id="3.40.50.11660">
    <property type="entry name" value="Glycosyl transferase family 10, C-terminal domain"/>
    <property type="match status" value="1"/>
</dbReference>
<evidence type="ECO:0000313" key="1">
    <source>
        <dbReference type="EMBL" id="QHT96264.1"/>
    </source>
</evidence>
<accession>A0A6C0ISP1</accession>
<dbReference type="EMBL" id="MN740255">
    <property type="protein sequence ID" value="QHT96264.1"/>
    <property type="molecule type" value="Genomic_DNA"/>
</dbReference>
<evidence type="ECO:0008006" key="2">
    <source>
        <dbReference type="Google" id="ProtNLM"/>
    </source>
</evidence>
<dbReference type="AlphaFoldDB" id="A0A6C0ISP1"/>
<dbReference type="InterPro" id="IPR038577">
    <property type="entry name" value="GT10-like_C_sf"/>
</dbReference>
<reference evidence="1" key="1">
    <citation type="journal article" date="2020" name="Nature">
        <title>Giant virus diversity and host interactions through global metagenomics.</title>
        <authorList>
            <person name="Schulz F."/>
            <person name="Roux S."/>
            <person name="Paez-Espino D."/>
            <person name="Jungbluth S."/>
            <person name="Walsh D.A."/>
            <person name="Denef V.J."/>
            <person name="McMahon K.D."/>
            <person name="Konstantinidis K.T."/>
            <person name="Eloe-Fadrosh E.A."/>
            <person name="Kyrpides N.C."/>
            <person name="Woyke T."/>
        </authorList>
    </citation>
    <scope>NUCLEOTIDE SEQUENCE</scope>
    <source>
        <strain evidence="1">GVMAG-M-3300024302-11</strain>
    </source>
</reference>
<sequence>MKIKVWYYNFWKNFNLLKRSFIQVLEEDGYEFVLDEKNPDIVFINSFGSITYNGPAIKIGYVTEDMNRFTGIFRKIQEKTYFDMVIGNLPPLKSSKICKHPLYIDAENPKIPDKDMMIQCNNKVLSKDPTKLKFCSLIASHDMYGNRMPVVNILSKIKLVECPGKLNTNVKSFDDDGLTKEEYLENFIFNICPENHKGHEGYTSEKIRECITAGCIPIYYGRSNDEQDSKIFNENRVIRYDPSNKESMEKCYNTVKELMENPDKLKEFYHQSSYLNDGELIIQEMYTDLKKKFKKLLKKKNLLN</sequence>
<name>A0A6C0ISP1_9ZZZZ</name>
<dbReference type="SUPFAM" id="SSF53756">
    <property type="entry name" value="UDP-Glycosyltransferase/glycogen phosphorylase"/>
    <property type="match status" value="1"/>
</dbReference>
<organism evidence="1">
    <name type="scientific">viral metagenome</name>
    <dbReference type="NCBI Taxonomy" id="1070528"/>
    <lineage>
        <taxon>unclassified sequences</taxon>
        <taxon>metagenomes</taxon>
        <taxon>organismal metagenomes</taxon>
    </lineage>
</organism>
<protein>
    <recommendedName>
        <fullName evidence="2">Alpha-(1,3)-fucosyltransferase FucT N-terminal domain-containing protein</fullName>
    </recommendedName>
</protein>